<dbReference type="InterPro" id="IPR041698">
    <property type="entry name" value="Methyltransf_25"/>
</dbReference>
<dbReference type="GO" id="GO:0010420">
    <property type="term" value="F:polyprenyldihydroxybenzoate methyltransferase activity"/>
    <property type="evidence" value="ECO:0007669"/>
    <property type="project" value="TreeGrafter"/>
</dbReference>
<dbReference type="Pfam" id="PF13649">
    <property type="entry name" value="Methyltransf_25"/>
    <property type="match status" value="1"/>
</dbReference>
<organism evidence="2 3">
    <name type="scientific">Gonium pectorale</name>
    <name type="common">Green alga</name>
    <dbReference type="NCBI Taxonomy" id="33097"/>
    <lineage>
        <taxon>Eukaryota</taxon>
        <taxon>Viridiplantae</taxon>
        <taxon>Chlorophyta</taxon>
        <taxon>core chlorophytes</taxon>
        <taxon>Chlorophyceae</taxon>
        <taxon>CS clade</taxon>
        <taxon>Chlamydomonadales</taxon>
        <taxon>Volvocaceae</taxon>
        <taxon>Gonium</taxon>
    </lineage>
</organism>
<feature type="domain" description="Methyltransferase" evidence="1">
    <location>
        <begin position="112"/>
        <end position="217"/>
    </location>
</feature>
<dbReference type="PANTHER" id="PTHR43464:SF23">
    <property type="entry name" value="JUVENILE HORMONE ACID O-METHYLTRANSFERASE"/>
    <property type="match status" value="1"/>
</dbReference>
<accession>A0A150G5R8</accession>
<keyword evidence="3" id="KW-1185">Reference proteome</keyword>
<gene>
    <name evidence="2" type="ORF">GPECTOR_57g454</name>
</gene>
<dbReference type="AlphaFoldDB" id="A0A150G5R8"/>
<dbReference type="SUPFAM" id="SSF53335">
    <property type="entry name" value="S-adenosyl-L-methionine-dependent methyltransferases"/>
    <property type="match status" value="1"/>
</dbReference>
<dbReference type="InterPro" id="IPR029063">
    <property type="entry name" value="SAM-dependent_MTases_sf"/>
</dbReference>
<comment type="caution">
    <text evidence="2">The sequence shown here is derived from an EMBL/GenBank/DDBJ whole genome shotgun (WGS) entry which is preliminary data.</text>
</comment>
<protein>
    <recommendedName>
        <fullName evidence="1">Methyltransferase domain-containing protein</fullName>
    </recommendedName>
</protein>
<evidence type="ECO:0000313" key="2">
    <source>
        <dbReference type="EMBL" id="KXZ45164.1"/>
    </source>
</evidence>
<evidence type="ECO:0000259" key="1">
    <source>
        <dbReference type="Pfam" id="PF13649"/>
    </source>
</evidence>
<dbReference type="OrthoDB" id="540004at2759"/>
<dbReference type="PANTHER" id="PTHR43464">
    <property type="entry name" value="METHYLTRANSFERASE"/>
    <property type="match status" value="1"/>
</dbReference>
<dbReference type="Proteomes" id="UP000075714">
    <property type="component" value="Unassembled WGS sequence"/>
</dbReference>
<proteinExistence type="predicted"/>
<dbReference type="EMBL" id="LSYV01000058">
    <property type="protein sequence ID" value="KXZ45164.1"/>
    <property type="molecule type" value="Genomic_DNA"/>
</dbReference>
<dbReference type="CDD" id="cd02440">
    <property type="entry name" value="AdoMet_MTases"/>
    <property type="match status" value="1"/>
</dbReference>
<sequence length="284" mass="30563">MGREALSVGSAPEKEDPAALLASWRHCISEVIRTPDEYEASPDGSVDILAASLDVETLLKWYGSNAARATLNGPLKYKVLDRLGGRGAPWEIHRPQHVVRQLVQRGAFAGRVLDAGCGIGDNSLYIAKACPGASVTAVDAVERCVKFGEQKARLRGMAGRVAFAVANLGEAGAGGLRDRTAAEPYDVVLDSYTYDTLTDEERGAYVAALRQLLQPGGVVYLAVLSEDETRQGGPRRVSQCEVRSVFSPASGWAVEAEEETHLEVHPSFWGGKGRARLYTIRKAP</sequence>
<reference evidence="3" key="1">
    <citation type="journal article" date="2016" name="Nat. Commun.">
        <title>The Gonium pectorale genome demonstrates co-option of cell cycle regulation during the evolution of multicellularity.</title>
        <authorList>
            <person name="Hanschen E.R."/>
            <person name="Marriage T.N."/>
            <person name="Ferris P.J."/>
            <person name="Hamaji T."/>
            <person name="Toyoda A."/>
            <person name="Fujiyama A."/>
            <person name="Neme R."/>
            <person name="Noguchi H."/>
            <person name="Minakuchi Y."/>
            <person name="Suzuki M."/>
            <person name="Kawai-Toyooka H."/>
            <person name="Smith D.R."/>
            <person name="Sparks H."/>
            <person name="Anderson J."/>
            <person name="Bakaric R."/>
            <person name="Luria V."/>
            <person name="Karger A."/>
            <person name="Kirschner M.W."/>
            <person name="Durand P.M."/>
            <person name="Michod R.E."/>
            <person name="Nozaki H."/>
            <person name="Olson B.J."/>
        </authorList>
    </citation>
    <scope>NUCLEOTIDE SEQUENCE [LARGE SCALE GENOMIC DNA]</scope>
    <source>
        <strain evidence="3">NIES-2863</strain>
    </source>
</reference>
<name>A0A150G5R8_GONPE</name>
<evidence type="ECO:0000313" key="3">
    <source>
        <dbReference type="Proteomes" id="UP000075714"/>
    </source>
</evidence>
<dbReference type="Gene3D" id="3.40.50.150">
    <property type="entry name" value="Vaccinia Virus protein VP39"/>
    <property type="match status" value="1"/>
</dbReference>